<protein>
    <submittedName>
        <fullName evidence="6">Amino acid ABC transporter substrate-binding protein</fullName>
    </submittedName>
</protein>
<keyword evidence="7" id="KW-1185">Reference proteome</keyword>
<reference evidence="7" key="1">
    <citation type="submission" date="2019-01" db="EMBL/GenBank/DDBJ databases">
        <title>Gri0909 isolated from a small marine red alga.</title>
        <authorList>
            <person name="Kim J."/>
            <person name="Jeong S.E."/>
            <person name="Jeon C.O."/>
        </authorList>
    </citation>
    <scope>NUCLEOTIDE SEQUENCE [LARGE SCALE GENOMIC DNA]</scope>
    <source>
        <strain evidence="7">Gri0909</strain>
    </source>
</reference>
<dbReference type="PANTHER" id="PTHR30483">
    <property type="entry name" value="LEUCINE-SPECIFIC-BINDING PROTEIN"/>
    <property type="match status" value="1"/>
</dbReference>
<feature type="domain" description="Leucine-binding protein" evidence="5">
    <location>
        <begin position="34"/>
        <end position="391"/>
    </location>
</feature>
<evidence type="ECO:0000313" key="6">
    <source>
        <dbReference type="EMBL" id="RVU38440.1"/>
    </source>
</evidence>
<dbReference type="AlphaFoldDB" id="A0A3S2ZB00"/>
<dbReference type="Proteomes" id="UP000287447">
    <property type="component" value="Unassembled WGS sequence"/>
</dbReference>
<evidence type="ECO:0000256" key="2">
    <source>
        <dbReference type="ARBA" id="ARBA00022729"/>
    </source>
</evidence>
<keyword evidence="3" id="KW-0813">Transport</keyword>
<gene>
    <name evidence="6" type="ORF">EOI86_03910</name>
</gene>
<dbReference type="Gene3D" id="3.40.50.2300">
    <property type="match status" value="2"/>
</dbReference>
<dbReference type="InterPro" id="IPR028081">
    <property type="entry name" value="Leu-bd"/>
</dbReference>
<evidence type="ECO:0000256" key="1">
    <source>
        <dbReference type="ARBA" id="ARBA00010062"/>
    </source>
</evidence>
<name>A0A3S2ZB00_9PROT</name>
<proteinExistence type="inferred from homology"/>
<dbReference type="OrthoDB" id="9786833at2"/>
<organism evidence="6 7">
    <name type="scientific">Hwanghaeella grinnelliae</name>
    <dbReference type="NCBI Taxonomy" id="2500179"/>
    <lineage>
        <taxon>Bacteria</taxon>
        <taxon>Pseudomonadati</taxon>
        <taxon>Pseudomonadota</taxon>
        <taxon>Alphaproteobacteria</taxon>
        <taxon>Rhodospirillales</taxon>
        <taxon>Rhodospirillaceae</taxon>
        <taxon>Hwanghaeella</taxon>
    </lineage>
</organism>
<dbReference type="InterPro" id="IPR028082">
    <property type="entry name" value="Peripla_BP_I"/>
</dbReference>
<dbReference type="RefSeq" id="WP_127763811.1">
    <property type="nucleotide sequence ID" value="NZ_SADE01000001.1"/>
</dbReference>
<dbReference type="EMBL" id="SADE01000001">
    <property type="protein sequence ID" value="RVU38440.1"/>
    <property type="molecule type" value="Genomic_DNA"/>
</dbReference>
<evidence type="ECO:0000256" key="3">
    <source>
        <dbReference type="ARBA" id="ARBA00022970"/>
    </source>
</evidence>
<dbReference type="Pfam" id="PF13458">
    <property type="entry name" value="Peripla_BP_6"/>
    <property type="match status" value="1"/>
</dbReference>
<comment type="caution">
    <text evidence="6">The sequence shown here is derived from an EMBL/GenBank/DDBJ whole genome shotgun (WGS) entry which is preliminary data.</text>
</comment>
<dbReference type="GO" id="GO:0006865">
    <property type="term" value="P:amino acid transport"/>
    <property type="evidence" value="ECO:0007669"/>
    <property type="project" value="UniProtKB-KW"/>
</dbReference>
<keyword evidence="2 4" id="KW-0732">Signal</keyword>
<accession>A0A3S2ZB00</accession>
<dbReference type="CDD" id="cd06338">
    <property type="entry name" value="PBP1_ABC_ligand_binding-like"/>
    <property type="match status" value="1"/>
</dbReference>
<evidence type="ECO:0000256" key="4">
    <source>
        <dbReference type="SAM" id="SignalP"/>
    </source>
</evidence>
<feature type="signal peptide" evidence="4">
    <location>
        <begin position="1"/>
        <end position="22"/>
    </location>
</feature>
<dbReference type="PANTHER" id="PTHR30483:SF37">
    <property type="entry name" value="ABC TRANSPORTER SUBSTRATE-BINDING PROTEIN"/>
    <property type="match status" value="1"/>
</dbReference>
<evidence type="ECO:0000259" key="5">
    <source>
        <dbReference type="Pfam" id="PF13458"/>
    </source>
</evidence>
<evidence type="ECO:0000313" key="7">
    <source>
        <dbReference type="Proteomes" id="UP000287447"/>
    </source>
</evidence>
<keyword evidence="3" id="KW-0029">Amino-acid transport</keyword>
<comment type="similarity">
    <text evidence="1">Belongs to the leucine-binding protein family.</text>
</comment>
<dbReference type="InterPro" id="IPR051010">
    <property type="entry name" value="BCAA_transport"/>
</dbReference>
<dbReference type="SUPFAM" id="SSF53822">
    <property type="entry name" value="Periplasmic binding protein-like I"/>
    <property type="match status" value="1"/>
</dbReference>
<sequence>MLKTIVGAGTALALMLGVGVMSADKAQAKVEGDTIVLGSAISFTGKYSTNGIHAKNGYDLAVKKINEAGGVNIGDKNYKLEVRYYDDESTPARTAQLLERLIQQDGIQYILGPYSSATTKAAAPVTEKYQVPMVEAEGASRSLFSQGYKYLFAVLSTSELYLASAIDLAAEVAEKNGKKPSDVKIAMAFENDPFSLDVRAGVVADAEKYGMKIVIDDKLPRDLSDMSATLTKAKALKPDLLIVSGHSKGAATAARQIGEMNIEIPMIAMTHCEAAKVHDKFPAASEGFLCSTQWAETLSYKDGLFGTAGEFDKLFKDTYEGYTTVPYQSAQAAAAVQVWADAFERAGSTDPQKVRDALSATDMQTFYGPIKFSEAGNNIAKPMVLRQIQNGAYNVVAPSKWASHPLVWPRAVPSN</sequence>
<feature type="chain" id="PRO_5018635992" evidence="4">
    <location>
        <begin position="23"/>
        <end position="415"/>
    </location>
</feature>